<proteinExistence type="predicted"/>
<reference evidence="5" key="1">
    <citation type="submission" date="2022-03" db="EMBL/GenBank/DDBJ databases">
        <authorList>
            <person name="Martin C."/>
        </authorList>
    </citation>
    <scope>NUCLEOTIDE SEQUENCE</scope>
</reference>
<dbReference type="Gene3D" id="2.60.40.10">
    <property type="entry name" value="Immunoglobulins"/>
    <property type="match status" value="2"/>
</dbReference>
<feature type="non-terminal residue" evidence="5">
    <location>
        <position position="1"/>
    </location>
</feature>
<dbReference type="InterPro" id="IPR013098">
    <property type="entry name" value="Ig_I-set"/>
</dbReference>
<keyword evidence="6" id="KW-1185">Reference proteome</keyword>
<dbReference type="PANTHER" id="PTHR35971:SF5">
    <property type="entry name" value="OBSCURIN LIKE CYTOSKELETAL ADAPTOR 1"/>
    <property type="match status" value="1"/>
</dbReference>
<dbReference type="FunFam" id="2.60.40.10:FF:000214">
    <property type="entry name" value="titin isoform X1"/>
    <property type="match status" value="1"/>
</dbReference>
<dbReference type="SMART" id="SM00409">
    <property type="entry name" value="IG"/>
    <property type="match status" value="1"/>
</dbReference>
<evidence type="ECO:0000313" key="5">
    <source>
        <dbReference type="EMBL" id="CAH1802753.1"/>
    </source>
</evidence>
<evidence type="ECO:0000256" key="4">
    <source>
        <dbReference type="ARBA" id="ARBA00023157"/>
    </source>
</evidence>
<evidence type="ECO:0000256" key="3">
    <source>
        <dbReference type="ARBA" id="ARBA00022553"/>
    </source>
</evidence>
<organism evidence="5 6">
    <name type="scientific">Owenia fusiformis</name>
    <name type="common">Polychaete worm</name>
    <dbReference type="NCBI Taxonomy" id="6347"/>
    <lineage>
        <taxon>Eukaryota</taxon>
        <taxon>Metazoa</taxon>
        <taxon>Spiralia</taxon>
        <taxon>Lophotrochozoa</taxon>
        <taxon>Annelida</taxon>
        <taxon>Polychaeta</taxon>
        <taxon>Sedentaria</taxon>
        <taxon>Canalipalpata</taxon>
        <taxon>Sabellida</taxon>
        <taxon>Oweniida</taxon>
        <taxon>Oweniidae</taxon>
        <taxon>Owenia</taxon>
    </lineage>
</organism>
<dbReference type="SUPFAM" id="SSF48726">
    <property type="entry name" value="Immunoglobulin"/>
    <property type="match status" value="2"/>
</dbReference>
<dbReference type="InterPro" id="IPR013783">
    <property type="entry name" value="Ig-like_fold"/>
</dbReference>
<protein>
    <submittedName>
        <fullName evidence="5">Uncharacterized protein</fullName>
    </submittedName>
</protein>
<dbReference type="InterPro" id="IPR052385">
    <property type="entry name" value="Obscurin/Obscurin-like_Reg"/>
</dbReference>
<evidence type="ECO:0000256" key="1">
    <source>
        <dbReference type="ARBA" id="ARBA00004496"/>
    </source>
</evidence>
<comment type="caution">
    <text evidence="5">The sequence shown here is derived from an EMBL/GenBank/DDBJ whole genome shotgun (WGS) entry which is preliminary data.</text>
</comment>
<feature type="non-terminal residue" evidence="5">
    <location>
        <position position="176"/>
    </location>
</feature>
<comment type="subcellular location">
    <subcellularLocation>
        <location evidence="1">Cytoplasm</location>
    </subcellularLocation>
</comment>
<dbReference type="InterPro" id="IPR003599">
    <property type="entry name" value="Ig_sub"/>
</dbReference>
<dbReference type="OrthoDB" id="9355041at2759"/>
<evidence type="ECO:0000256" key="2">
    <source>
        <dbReference type="ARBA" id="ARBA00022490"/>
    </source>
</evidence>
<dbReference type="InterPro" id="IPR007110">
    <property type="entry name" value="Ig-like_dom"/>
</dbReference>
<dbReference type="AlphaFoldDB" id="A0A8J1UKH8"/>
<evidence type="ECO:0000313" key="6">
    <source>
        <dbReference type="Proteomes" id="UP000749559"/>
    </source>
</evidence>
<gene>
    <name evidence="5" type="ORF">OFUS_LOCUS26400</name>
</gene>
<dbReference type="Pfam" id="PF07679">
    <property type="entry name" value="I-set"/>
    <property type="match status" value="2"/>
</dbReference>
<dbReference type="Proteomes" id="UP000749559">
    <property type="component" value="Unassembled WGS sequence"/>
</dbReference>
<dbReference type="PANTHER" id="PTHR35971">
    <property type="entry name" value="SI:DKEY-31G6.6"/>
    <property type="match status" value="1"/>
</dbReference>
<dbReference type="GO" id="GO:0005737">
    <property type="term" value="C:cytoplasm"/>
    <property type="evidence" value="ECO:0007669"/>
    <property type="project" value="UniProtKB-SubCell"/>
</dbReference>
<sequence>KDITADDSGEVTAKCGNQTSTAYLYVEDIPVNFTKRLTDQNVMEHKNAKFTCETSVEDVEVDWFVKGEQVKESQKYSIYEDGVTHMLVIHDVLIGDSAQVTARVSQFESTAYLYVKAQPVEFTRTLEDQSVAENTTASFTCEVSKPANVQWFVSEVEVTQGSKYEIDMKGLSHSLT</sequence>
<name>A0A8J1UKH8_OWEFU</name>
<accession>A0A8J1UKH8</accession>
<dbReference type="EMBL" id="CAIIXF020000058">
    <property type="protein sequence ID" value="CAH1802753.1"/>
    <property type="molecule type" value="Genomic_DNA"/>
</dbReference>
<keyword evidence="4" id="KW-1015">Disulfide bond</keyword>
<dbReference type="InterPro" id="IPR036179">
    <property type="entry name" value="Ig-like_dom_sf"/>
</dbReference>
<keyword evidence="2" id="KW-0963">Cytoplasm</keyword>
<keyword evidence="3" id="KW-0597">Phosphoprotein</keyword>
<dbReference type="PROSITE" id="PS50835">
    <property type="entry name" value="IG_LIKE"/>
    <property type="match status" value="1"/>
</dbReference>